<keyword evidence="1" id="KW-0812">Transmembrane</keyword>
<organism evidence="3 4">
    <name type="scientific">Kribbella sandramycini</name>
    <dbReference type="NCBI Taxonomy" id="60450"/>
    <lineage>
        <taxon>Bacteria</taxon>
        <taxon>Bacillati</taxon>
        <taxon>Actinomycetota</taxon>
        <taxon>Actinomycetes</taxon>
        <taxon>Propionibacteriales</taxon>
        <taxon>Kribbellaceae</taxon>
        <taxon>Kribbella</taxon>
    </lineage>
</organism>
<evidence type="ECO:0000313" key="3">
    <source>
        <dbReference type="EMBL" id="NOL42739.1"/>
    </source>
</evidence>
<keyword evidence="1" id="KW-0472">Membrane</keyword>
<dbReference type="EMBL" id="JABJRC010000005">
    <property type="protein sequence ID" value="NOL42739.1"/>
    <property type="molecule type" value="Genomic_DNA"/>
</dbReference>
<dbReference type="RefSeq" id="WP_171675238.1">
    <property type="nucleotide sequence ID" value="NZ_BAAAGT010000004.1"/>
</dbReference>
<dbReference type="Proteomes" id="UP000534306">
    <property type="component" value="Unassembled WGS sequence"/>
</dbReference>
<gene>
    <name evidence="2" type="ORF">HNR71_002243</name>
    <name evidence="3" type="ORF">HPO96_21060</name>
</gene>
<dbReference type="InterPro" id="IPR045713">
    <property type="entry name" value="DUF6069"/>
</dbReference>
<feature type="transmembrane region" description="Helical" evidence="1">
    <location>
        <begin position="118"/>
        <end position="140"/>
    </location>
</feature>
<proteinExistence type="predicted"/>
<dbReference type="EMBL" id="JACHKF010000001">
    <property type="protein sequence ID" value="MBB6566606.1"/>
    <property type="molecule type" value="Genomic_DNA"/>
</dbReference>
<evidence type="ECO:0000256" key="1">
    <source>
        <dbReference type="SAM" id="Phobius"/>
    </source>
</evidence>
<reference evidence="3 4" key="1">
    <citation type="submission" date="2020-05" db="EMBL/GenBank/DDBJ databases">
        <title>Genome sequence of Kribbella sandramycini ATCC 39419.</title>
        <authorList>
            <person name="Maclea K.S."/>
            <person name="Fair J.L."/>
        </authorList>
    </citation>
    <scope>NUCLEOTIDE SEQUENCE [LARGE SCALE GENOMIC DNA]</scope>
    <source>
        <strain evidence="3 4">ATCC 39419</strain>
    </source>
</reference>
<evidence type="ECO:0000313" key="2">
    <source>
        <dbReference type="EMBL" id="MBB6566606.1"/>
    </source>
</evidence>
<keyword evidence="4" id="KW-1185">Reference proteome</keyword>
<protein>
    <submittedName>
        <fullName evidence="3">Uncharacterized protein</fullName>
    </submittedName>
</protein>
<keyword evidence="1" id="KW-1133">Transmembrane helix</keyword>
<feature type="transmembrane region" description="Helical" evidence="1">
    <location>
        <begin position="54"/>
        <end position="74"/>
    </location>
</feature>
<feature type="transmembrane region" description="Helical" evidence="1">
    <location>
        <begin position="86"/>
        <end position="106"/>
    </location>
</feature>
<dbReference type="AlphaFoldDB" id="A0A7Y4P247"/>
<dbReference type="Pfam" id="PF19545">
    <property type="entry name" value="DUF6069"/>
    <property type="match status" value="1"/>
</dbReference>
<accession>A0A7Y4P247</accession>
<name>A0A7Y4P247_9ACTN</name>
<evidence type="ECO:0000313" key="4">
    <source>
        <dbReference type="Proteomes" id="UP000534306"/>
    </source>
</evidence>
<evidence type="ECO:0000313" key="5">
    <source>
        <dbReference type="Proteomes" id="UP000553957"/>
    </source>
</evidence>
<dbReference type="Proteomes" id="UP000553957">
    <property type="component" value="Unassembled WGS sequence"/>
</dbReference>
<comment type="caution">
    <text evidence="3">The sequence shown here is derived from an EMBL/GenBank/DDBJ whole genome shotgun (WGS) entry which is preliminary data.</text>
</comment>
<reference evidence="2 5" key="2">
    <citation type="submission" date="2020-08" db="EMBL/GenBank/DDBJ databases">
        <title>Sequencing the genomes of 1000 actinobacteria strains.</title>
        <authorList>
            <person name="Klenk H.-P."/>
        </authorList>
    </citation>
    <scope>NUCLEOTIDE SEQUENCE [LARGE SCALE GENOMIC DNA]</scope>
    <source>
        <strain evidence="2 5">DSM 15626</strain>
    </source>
</reference>
<sequence>MSSQSATVRPARSSAGIIALGIVGAAAVSIALNAAVAAIALAAGASADFQPLQLSAYAMWTIVGVLAGFGGWAVVRARSAKPRQVLRTLVPAVVAISWIPDFVVGFNNSFPGTSWGAVIALMVMHVVIGAVVVAVCARVLPLPRG</sequence>